<comment type="similarity">
    <text evidence="2 8">Belongs to the glycosyl hydrolase 2 family.</text>
</comment>
<feature type="non-terminal residue" evidence="10">
    <location>
        <position position="1005"/>
    </location>
</feature>
<name>D2KFN0_9FIRM</name>
<dbReference type="Pfam" id="PF00703">
    <property type="entry name" value="Glyco_hydro_2"/>
    <property type="match status" value="1"/>
</dbReference>
<dbReference type="InterPro" id="IPR023232">
    <property type="entry name" value="Glyco_hydro_2_AS"/>
</dbReference>
<dbReference type="Gene3D" id="2.60.40.10">
    <property type="entry name" value="Immunoglobulins"/>
    <property type="match status" value="2"/>
</dbReference>
<dbReference type="InterPro" id="IPR032312">
    <property type="entry name" value="LacZ_4"/>
</dbReference>
<dbReference type="InterPro" id="IPR008979">
    <property type="entry name" value="Galactose-bd-like_sf"/>
</dbReference>
<dbReference type="InterPro" id="IPR006102">
    <property type="entry name" value="Ig-like_GH2"/>
</dbReference>
<dbReference type="PRINTS" id="PR00132">
    <property type="entry name" value="GLHYDRLASE2"/>
</dbReference>
<dbReference type="SMART" id="SM01038">
    <property type="entry name" value="Bgal_small_N"/>
    <property type="match status" value="1"/>
</dbReference>
<organism evidence="10">
    <name type="scientific">Cellulosilyticum ruminicola</name>
    <dbReference type="NCBI Taxonomy" id="425254"/>
    <lineage>
        <taxon>Bacteria</taxon>
        <taxon>Bacillati</taxon>
        <taxon>Bacillota</taxon>
        <taxon>Clostridia</taxon>
        <taxon>Lachnospirales</taxon>
        <taxon>Cellulosilyticaceae</taxon>
        <taxon>Cellulosilyticum</taxon>
    </lineage>
</organism>
<dbReference type="Gene3D" id="3.20.20.80">
    <property type="entry name" value="Glycosidases"/>
    <property type="match status" value="1"/>
</dbReference>
<dbReference type="InterPro" id="IPR013783">
    <property type="entry name" value="Ig-like_fold"/>
</dbReference>
<evidence type="ECO:0000256" key="5">
    <source>
        <dbReference type="ARBA" id="ARBA00022801"/>
    </source>
</evidence>
<dbReference type="GO" id="GO:0004565">
    <property type="term" value="F:beta-galactosidase activity"/>
    <property type="evidence" value="ECO:0007669"/>
    <property type="project" value="UniProtKB-EC"/>
</dbReference>
<sequence length="1005" mass="116386">MDNMMKHEFSWLQNPQVFEMGRMAPHSDHKYFATMQDARVDHCSFKKSLNGVWKFAYAKNLQIAPVDFYKVDYDTTSWGSIQVPGHIELQGYDKPQYVNTMYPWDGHEKLAPPEIPSIYNPVGSYVTEFEVPKAWEDRPLYISFQGVESAFYIWLNGEFIGYSEDSFTPAEFELTKFTKKGKNKLAVMVVKWSSGSWLEDQDFWRFSGIFREVYLYTVPRTHIRDLKVETDLDAEYKDAKLKVDLQVEGNLSCEIELMLRDAEGNCVKTAVKEVVPKVQFEEDIKAPYLWSAESPYLYEIIFFVKDKVSSQTIEIVTQKVGFRKFELKDKLMQLNGKRIVFNGVNRHEFSCYNGRCVTKEEMLWDVQTMKRYNINAVRTCHYPNQTYFYELCDEYGLYVIDEANLESHGTWQKMGAIKPEHAVPGSKLEWEGAAIDRAKSMLERDKNHPSILIWSCGNESFGGENIYKMSQYFRANDGTRLVQYEGIFHDRSFNETSDVESQMYPKTWDIEKYLLDNPKKPFICCEYTHAMGNSNGGMERYVALTEKYPMYQGGFIWDFIDQGLLTQTKYGEKYLAYGGDFEDRPTDYNFCVNGIIFADRKVSPKMQEVKYNYQMFRIEVSKNQVTITNKHLFIGTEDYTLDFEVLRDGKLYNQGTLAIDIPAGKTKQIDLPIDEMILPGEYAITAKLCLKEDNLWAKRGHEAAFGQMVYKVEDEVQNKISEKVIVADCDVNFGVRGEHFHIIYSKSYGGMISYKYKGKECISAMPMPNFWHAPTDNDNGNKMAHRYAQWKIASLYPTVKDIITSWDETKAVITYVYQLPTVPATTCQVTYTTYGYGEVQVEMKYEGTVGLSEMPEFGMIMKLPNEYNHVTWYGYGPDENYRDRKEGARLGIFKNKVLDNVLPYVIPQECGNKTGVRWAKVTDERGNGLLIKSEEMEFSALPYTPHELENATHHYELPKSMHTVLKMSLKQMGIGGDDSWGACPLDEYLISSHENMCFKWSMKVI</sequence>
<dbReference type="InterPro" id="IPR006101">
    <property type="entry name" value="Glyco_hydro_2"/>
</dbReference>
<accession>D2KFN0</accession>
<feature type="domain" description="Beta galactosidase small chain/" evidence="9">
    <location>
        <begin position="734"/>
        <end position="1003"/>
    </location>
</feature>
<dbReference type="EC" id="3.2.1.23" evidence="3 8"/>
<evidence type="ECO:0000256" key="2">
    <source>
        <dbReference type="ARBA" id="ARBA00007401"/>
    </source>
</evidence>
<dbReference type="Pfam" id="PF02837">
    <property type="entry name" value="Glyco_hydro_2_N"/>
    <property type="match status" value="1"/>
</dbReference>
<dbReference type="PROSITE" id="PS00719">
    <property type="entry name" value="GLYCOSYL_HYDROL_F2_1"/>
    <property type="match status" value="1"/>
</dbReference>
<dbReference type="Gene3D" id="2.70.98.10">
    <property type="match status" value="1"/>
</dbReference>
<dbReference type="CAZy" id="GH2">
    <property type="family name" value="Glycoside Hydrolase Family 2"/>
</dbReference>
<dbReference type="GO" id="GO:0009341">
    <property type="term" value="C:beta-galactosidase complex"/>
    <property type="evidence" value="ECO:0007669"/>
    <property type="project" value="InterPro"/>
</dbReference>
<dbReference type="Pfam" id="PF02836">
    <property type="entry name" value="Glyco_hydro_2_C"/>
    <property type="match status" value="1"/>
</dbReference>
<dbReference type="PANTHER" id="PTHR46323:SF2">
    <property type="entry name" value="BETA-GALACTOSIDASE"/>
    <property type="match status" value="1"/>
</dbReference>
<dbReference type="SUPFAM" id="SSF51445">
    <property type="entry name" value="(Trans)glycosidases"/>
    <property type="match status" value="1"/>
</dbReference>
<dbReference type="InterPro" id="IPR011013">
    <property type="entry name" value="Gal_mutarotase_sf_dom"/>
</dbReference>
<protein>
    <recommendedName>
        <fullName evidence="4 8">Beta-galactosidase</fullName>
        <ecNumber evidence="3 8">3.2.1.23</ecNumber>
    </recommendedName>
    <alternativeName>
        <fullName evidence="7 8">Lactase</fullName>
    </alternativeName>
</protein>
<dbReference type="AlphaFoldDB" id="D2KFN0"/>
<dbReference type="GO" id="GO:0030246">
    <property type="term" value="F:carbohydrate binding"/>
    <property type="evidence" value="ECO:0007669"/>
    <property type="project" value="InterPro"/>
</dbReference>
<dbReference type="Pfam" id="PF02929">
    <property type="entry name" value="Bgal_small_N"/>
    <property type="match status" value="1"/>
</dbReference>
<dbReference type="InterPro" id="IPR014718">
    <property type="entry name" value="GH-type_carb-bd"/>
</dbReference>
<evidence type="ECO:0000256" key="6">
    <source>
        <dbReference type="ARBA" id="ARBA00023295"/>
    </source>
</evidence>
<dbReference type="InterPro" id="IPR006104">
    <property type="entry name" value="Glyco_hydro_2_N"/>
</dbReference>
<dbReference type="GO" id="GO:0005990">
    <property type="term" value="P:lactose catabolic process"/>
    <property type="evidence" value="ECO:0007669"/>
    <property type="project" value="TreeGrafter"/>
</dbReference>
<dbReference type="Pfam" id="PF16353">
    <property type="entry name" value="LacZ_4"/>
    <property type="match status" value="1"/>
</dbReference>
<evidence type="ECO:0000259" key="9">
    <source>
        <dbReference type="SMART" id="SM01038"/>
    </source>
</evidence>
<dbReference type="PROSITE" id="PS00608">
    <property type="entry name" value="GLYCOSYL_HYDROL_F2_2"/>
    <property type="match status" value="1"/>
</dbReference>
<dbReference type="InterPro" id="IPR023230">
    <property type="entry name" value="Glyco_hydro_2_CS"/>
</dbReference>
<dbReference type="SUPFAM" id="SSF49785">
    <property type="entry name" value="Galactose-binding domain-like"/>
    <property type="match status" value="1"/>
</dbReference>
<dbReference type="SUPFAM" id="SSF74650">
    <property type="entry name" value="Galactose mutarotase-like"/>
    <property type="match status" value="1"/>
</dbReference>
<dbReference type="InterPro" id="IPR004199">
    <property type="entry name" value="B-gal_small/dom_5"/>
</dbReference>
<dbReference type="InterPro" id="IPR050347">
    <property type="entry name" value="Bact_Beta-galactosidase"/>
</dbReference>
<dbReference type="EMBL" id="GU211308">
    <property type="protein sequence ID" value="ACZ98632.1"/>
    <property type="molecule type" value="Genomic_DNA"/>
</dbReference>
<dbReference type="InterPro" id="IPR017853">
    <property type="entry name" value="GH"/>
</dbReference>
<evidence type="ECO:0000256" key="7">
    <source>
        <dbReference type="ARBA" id="ARBA00032230"/>
    </source>
</evidence>
<keyword evidence="5 8" id="KW-0378">Hydrolase</keyword>
<dbReference type="Gene3D" id="2.60.120.260">
    <property type="entry name" value="Galactose-binding domain-like"/>
    <property type="match status" value="1"/>
</dbReference>
<dbReference type="SUPFAM" id="SSF49303">
    <property type="entry name" value="beta-Galactosidase/glucuronidase domain"/>
    <property type="match status" value="2"/>
</dbReference>
<reference evidence="10" key="1">
    <citation type="journal article" date="2010" name="Appl. Environ. Microbiol.">
        <title>Cellulosilyticum ruminicola, a newly described rumen bacterium that possesses redundant fibrolytic-protein-encoding genes and degrades lignocellulose with multiple carbohydrate- borne fibrolytic enzymes.</title>
        <authorList>
            <person name="Cai S."/>
            <person name="Li J."/>
            <person name="Hu F.Z."/>
            <person name="Zhang K."/>
            <person name="Luo Y."/>
            <person name="Janto B."/>
            <person name="Boissy R."/>
            <person name="Ehrlich G."/>
            <person name="Dong X."/>
        </authorList>
    </citation>
    <scope>NUCLEOTIDE SEQUENCE</scope>
    <source>
        <strain evidence="10">CGMCC 1.5065</strain>
    </source>
</reference>
<evidence type="ECO:0000256" key="1">
    <source>
        <dbReference type="ARBA" id="ARBA00001412"/>
    </source>
</evidence>
<evidence type="ECO:0000313" key="10">
    <source>
        <dbReference type="EMBL" id="ACZ98632.1"/>
    </source>
</evidence>
<dbReference type="PANTHER" id="PTHR46323">
    <property type="entry name" value="BETA-GALACTOSIDASE"/>
    <property type="match status" value="1"/>
</dbReference>
<dbReference type="InterPro" id="IPR036156">
    <property type="entry name" value="Beta-gal/glucu_dom_sf"/>
</dbReference>
<evidence type="ECO:0000256" key="4">
    <source>
        <dbReference type="ARBA" id="ARBA00013303"/>
    </source>
</evidence>
<proteinExistence type="inferred from homology"/>
<evidence type="ECO:0000256" key="3">
    <source>
        <dbReference type="ARBA" id="ARBA00012756"/>
    </source>
</evidence>
<comment type="catalytic activity">
    <reaction evidence="1 8">
        <text>Hydrolysis of terminal non-reducing beta-D-galactose residues in beta-D-galactosides.</text>
        <dbReference type="EC" id="3.2.1.23"/>
    </reaction>
</comment>
<evidence type="ECO:0000256" key="8">
    <source>
        <dbReference type="RuleBase" id="RU361154"/>
    </source>
</evidence>
<dbReference type="SMR" id="D2KFN0"/>
<keyword evidence="6 8" id="KW-0326">Glycosidase</keyword>
<dbReference type="InterPro" id="IPR006103">
    <property type="entry name" value="Glyco_hydro_2_cat"/>
</dbReference>